<keyword evidence="3" id="KW-0812">Transmembrane</keyword>
<dbReference type="InterPro" id="IPR011990">
    <property type="entry name" value="TPR-like_helical_dom_sf"/>
</dbReference>
<dbReference type="EMBL" id="JH600068">
    <property type="protein sequence ID" value="EIG53315.1"/>
    <property type="molecule type" value="Genomic_DNA"/>
</dbReference>
<evidence type="ECO:0000256" key="3">
    <source>
        <dbReference type="SAM" id="Phobius"/>
    </source>
</evidence>
<feature type="transmembrane region" description="Helical" evidence="3">
    <location>
        <begin position="20"/>
        <end position="40"/>
    </location>
</feature>
<dbReference type="SMART" id="SM00028">
    <property type="entry name" value="TPR"/>
    <property type="match status" value="3"/>
</dbReference>
<feature type="repeat" description="TPR" evidence="1">
    <location>
        <begin position="121"/>
        <end position="154"/>
    </location>
</feature>
<keyword evidence="3" id="KW-1133">Transmembrane helix</keyword>
<dbReference type="STRING" id="596152.DesU5LDRAFT_1634"/>
<dbReference type="Pfam" id="PF14559">
    <property type="entry name" value="TPR_19"/>
    <property type="match status" value="2"/>
</dbReference>
<accession>I2Q0K9</accession>
<protein>
    <submittedName>
        <fullName evidence="4">Uncharacterized protein</fullName>
    </submittedName>
</protein>
<evidence type="ECO:0000313" key="4">
    <source>
        <dbReference type="EMBL" id="EIG53315.1"/>
    </source>
</evidence>
<dbReference type="Gene3D" id="1.25.40.10">
    <property type="entry name" value="Tetratricopeptide repeat domain"/>
    <property type="match status" value="1"/>
</dbReference>
<proteinExistence type="predicted"/>
<dbReference type="PROSITE" id="PS50005">
    <property type="entry name" value="TPR"/>
    <property type="match status" value="1"/>
</dbReference>
<dbReference type="AlphaFoldDB" id="I2Q0K9"/>
<keyword evidence="3" id="KW-0472">Membrane</keyword>
<dbReference type="OrthoDB" id="5459082at2"/>
<dbReference type="eggNOG" id="COG0457">
    <property type="taxonomic scope" value="Bacteria"/>
</dbReference>
<reference evidence="4" key="1">
    <citation type="submission" date="2011-11" db="EMBL/GenBank/DDBJ databases">
        <title>Improved High-Quality Draft sequence of Desulfovibrio sp. U5L.</title>
        <authorList>
            <consortium name="US DOE Joint Genome Institute"/>
            <person name="Lucas S."/>
            <person name="Han J."/>
            <person name="Lapidus A."/>
            <person name="Cheng J.-F."/>
            <person name="Goodwin L."/>
            <person name="Pitluck S."/>
            <person name="Peters L."/>
            <person name="Ovchinnikova G."/>
            <person name="Held B."/>
            <person name="Detter J.C."/>
            <person name="Han C."/>
            <person name="Tapia R."/>
            <person name="Land M."/>
            <person name="Hauser L."/>
            <person name="Kyrpides N."/>
            <person name="Ivanova N."/>
            <person name="Pagani I."/>
            <person name="Gabster J."/>
            <person name="Walker C."/>
            <person name="Stolyar S."/>
            <person name="Stahl D."/>
            <person name="Arkin A."/>
            <person name="Dehal P."/>
            <person name="Hazen T."/>
            <person name="Woyke T."/>
        </authorList>
    </citation>
    <scope>NUCLEOTIDE SEQUENCE [LARGE SCALE GENOMIC DNA]</scope>
    <source>
        <strain evidence="4">U5L</strain>
    </source>
</reference>
<organism evidence="4">
    <name type="scientific">Desulfovibrio sp. U5L</name>
    <dbReference type="NCBI Taxonomy" id="596152"/>
    <lineage>
        <taxon>Bacteria</taxon>
        <taxon>Pseudomonadati</taxon>
        <taxon>Thermodesulfobacteriota</taxon>
        <taxon>Desulfovibrionia</taxon>
        <taxon>Desulfovibrionales</taxon>
        <taxon>Desulfovibrionaceae</taxon>
        <taxon>Desulfovibrio</taxon>
    </lineage>
</organism>
<dbReference type="InterPro" id="IPR019734">
    <property type="entry name" value="TPR_rpt"/>
</dbReference>
<feature type="compositionally biased region" description="Basic and acidic residues" evidence="2">
    <location>
        <begin position="188"/>
        <end position="206"/>
    </location>
</feature>
<feature type="region of interest" description="Disordered" evidence="2">
    <location>
        <begin position="179"/>
        <end position="206"/>
    </location>
</feature>
<evidence type="ECO:0000256" key="1">
    <source>
        <dbReference type="PROSITE-ProRule" id="PRU00339"/>
    </source>
</evidence>
<gene>
    <name evidence="4" type="ORF">DesU5LDRAFT_1634</name>
</gene>
<dbReference type="HOGENOM" id="CLU_107948_0_0_7"/>
<evidence type="ECO:0000256" key="2">
    <source>
        <dbReference type="SAM" id="MobiDB-lite"/>
    </source>
</evidence>
<sequence>MTTTERTTVPNAPGPNASGRMVLTFVAFALTVVFIASFAYRLQRPSLEVRQQPKKGGMPEAMGQAMNGPMKEVMELMQKLQENPDDPGLQMAMAERFMAMGAYDRAKVFLDKVAKVRPDDPDVQNALGVVRYNLKDLDGAKAAFENLLARDPEDYRARFNLGLLYKYALNQPEKAKEAFDAVINSPKTDPETRQTATKERDEKPAP</sequence>
<keyword evidence="1" id="KW-0802">TPR repeat</keyword>
<name>I2Q0K9_9BACT</name>
<dbReference type="SUPFAM" id="SSF48452">
    <property type="entry name" value="TPR-like"/>
    <property type="match status" value="1"/>
</dbReference>